<proteinExistence type="predicted"/>
<dbReference type="InterPro" id="IPR039261">
    <property type="entry name" value="FNR_nucleotide-bd"/>
</dbReference>
<dbReference type="Proteomes" id="UP000003111">
    <property type="component" value="Unassembled WGS sequence"/>
</dbReference>
<dbReference type="Gene3D" id="2.40.30.10">
    <property type="entry name" value="Translation factors"/>
    <property type="match status" value="1"/>
</dbReference>
<dbReference type="PANTHER" id="PTHR30157:SF0">
    <property type="entry name" value="NADPH-DEPENDENT FERRIC-CHELATE REDUCTASE"/>
    <property type="match status" value="1"/>
</dbReference>
<dbReference type="Pfam" id="PF08021">
    <property type="entry name" value="FAD_binding_9"/>
    <property type="match status" value="1"/>
</dbReference>
<accession>E2SCG0</accession>
<protein>
    <submittedName>
        <fullName evidence="2">Siderophore-interacting FAD-binding domain protein</fullName>
    </submittedName>
</protein>
<keyword evidence="3" id="KW-1185">Reference proteome</keyword>
<dbReference type="CDD" id="cd06193">
    <property type="entry name" value="siderophore_interacting"/>
    <property type="match status" value="1"/>
</dbReference>
<dbReference type="PROSITE" id="PS51384">
    <property type="entry name" value="FAD_FR"/>
    <property type="match status" value="1"/>
</dbReference>
<dbReference type="SUPFAM" id="SSF63380">
    <property type="entry name" value="Riboflavin synthase domain-like"/>
    <property type="match status" value="1"/>
</dbReference>
<dbReference type="InterPro" id="IPR039374">
    <property type="entry name" value="SIP_fam"/>
</dbReference>
<gene>
    <name evidence="2" type="ORF">HMPREF0063_12122</name>
</gene>
<dbReference type="GO" id="GO:0016491">
    <property type="term" value="F:oxidoreductase activity"/>
    <property type="evidence" value="ECO:0007669"/>
    <property type="project" value="InterPro"/>
</dbReference>
<dbReference type="AlphaFoldDB" id="E2SCG0"/>
<dbReference type="eggNOG" id="COG2375">
    <property type="taxonomic scope" value="Bacteria"/>
</dbReference>
<reference evidence="2" key="1">
    <citation type="submission" date="2010-08" db="EMBL/GenBank/DDBJ databases">
        <authorList>
            <person name="Muzny D."/>
            <person name="Qin X."/>
            <person name="Buhay C."/>
            <person name="Dugan-Rocha S."/>
            <person name="Ding Y."/>
            <person name="Chen G."/>
            <person name="Hawes A."/>
            <person name="Holder M."/>
            <person name="Jhangiani S."/>
            <person name="Johnson A."/>
            <person name="Khan Z."/>
            <person name="Li Z."/>
            <person name="Liu W."/>
            <person name="Liu X."/>
            <person name="Perez L."/>
            <person name="Shen H."/>
            <person name="Wang Q."/>
            <person name="Watt J."/>
            <person name="Xi L."/>
            <person name="Xin Y."/>
            <person name="Zhou J."/>
            <person name="Deng J."/>
            <person name="Jiang H."/>
            <person name="Liu Y."/>
            <person name="Qu J."/>
            <person name="Song X.-Z."/>
            <person name="Zhang L."/>
            <person name="Villasana D."/>
            <person name="Johnson A."/>
            <person name="Liu J."/>
            <person name="Liyanage D."/>
            <person name="Lorensuhewa L."/>
            <person name="Robinson T."/>
            <person name="Song A."/>
            <person name="Song B.-B."/>
            <person name="Dinh H."/>
            <person name="Thornton R."/>
            <person name="Coyle M."/>
            <person name="Francisco L."/>
            <person name="Jackson L."/>
            <person name="Javaid M."/>
            <person name="Korchina V."/>
            <person name="Kovar C."/>
            <person name="Mata R."/>
            <person name="Mathew T."/>
            <person name="Ngo R."/>
            <person name="Nguyen L."/>
            <person name="Nguyen N."/>
            <person name="Okwuonu G."/>
            <person name="Ongeri F."/>
            <person name="Pham C."/>
            <person name="Simmons D."/>
            <person name="Wilczek-Boney K."/>
            <person name="Hale W."/>
            <person name="Jakkamsetti A."/>
            <person name="Pham P."/>
            <person name="Ruth R."/>
            <person name="San Lucas F."/>
            <person name="Warren J."/>
            <person name="Zhang J."/>
            <person name="Zhao Z."/>
            <person name="Zhou C."/>
            <person name="Zhu D."/>
            <person name="Lee S."/>
            <person name="Bess C."/>
            <person name="Blankenburg K."/>
            <person name="Forbes L."/>
            <person name="Fu Q."/>
            <person name="Gubbala S."/>
            <person name="Hirani K."/>
            <person name="Jayaseelan J.C."/>
            <person name="Lara F."/>
            <person name="Munidasa M."/>
            <person name="Palculict T."/>
            <person name="Patil S."/>
            <person name="Pu L.-L."/>
            <person name="Saada N."/>
            <person name="Tang L."/>
            <person name="Weissenberger G."/>
            <person name="Zhu Y."/>
            <person name="Hemphill L."/>
            <person name="Shang Y."/>
            <person name="Youmans B."/>
            <person name="Ayvaz T."/>
            <person name="Ross M."/>
            <person name="Santibanez J."/>
            <person name="Aqrawi P."/>
            <person name="Gross S."/>
            <person name="Joshi V."/>
            <person name="Fowler G."/>
            <person name="Nazareth L."/>
            <person name="Reid J."/>
            <person name="Worley K."/>
            <person name="Petrosino J."/>
            <person name="Highlander S."/>
            <person name="Gibbs R."/>
        </authorList>
    </citation>
    <scope>NUCLEOTIDE SEQUENCE [LARGE SCALE GENOMIC DNA]</scope>
    <source>
        <strain evidence="2">DSM 15272</strain>
    </source>
</reference>
<dbReference type="EMBL" id="ACLF03000006">
    <property type="protein sequence ID" value="EFQ82913.1"/>
    <property type="molecule type" value="Genomic_DNA"/>
</dbReference>
<evidence type="ECO:0000313" key="2">
    <source>
        <dbReference type="EMBL" id="EFQ82913.1"/>
    </source>
</evidence>
<comment type="caution">
    <text evidence="2">The sequence shown here is derived from an EMBL/GenBank/DDBJ whole genome shotgun (WGS) entry which is preliminary data.</text>
</comment>
<dbReference type="InterPro" id="IPR007037">
    <property type="entry name" value="SIP_rossman_dom"/>
</dbReference>
<dbReference type="Pfam" id="PF04954">
    <property type="entry name" value="SIP"/>
    <property type="match status" value="1"/>
</dbReference>
<name>E2SCG0_9ACTN</name>
<dbReference type="InterPro" id="IPR017938">
    <property type="entry name" value="Riboflavin_synthase-like_b-brl"/>
</dbReference>
<dbReference type="OrthoDB" id="3291337at2"/>
<feature type="domain" description="FAD-binding FR-type" evidence="1">
    <location>
        <begin position="1"/>
        <end position="122"/>
    </location>
</feature>
<dbReference type="PANTHER" id="PTHR30157">
    <property type="entry name" value="FERRIC REDUCTASE, NADPH-DEPENDENT"/>
    <property type="match status" value="1"/>
</dbReference>
<dbReference type="RefSeq" id="WP_007077214.1">
    <property type="nucleotide sequence ID" value="NZ_CM001024.1"/>
</dbReference>
<dbReference type="InterPro" id="IPR017927">
    <property type="entry name" value="FAD-bd_FR_type"/>
</dbReference>
<evidence type="ECO:0000313" key="3">
    <source>
        <dbReference type="Proteomes" id="UP000003111"/>
    </source>
</evidence>
<sequence length="269" mass="29519">MYGTVVTTEQLTPDLVRVVLGGEGLADFTPSPDTDAYVNASFLPVGAPYSVPFDEQEIRHLPRELRPFPRRYTVRRWDEATRELTIDFVVHGDVGLAGRWAAHAEPGDRLQMKGPGGGYRPHDDADCYLLVGDESALPAIAASAEAVPEGRPVVVVVEIESSDSELVLHSPGELDVQWVHRRGSAGDPDTLLVEAVQALPRPGGVVSAFVHGEAVAVRAVRRHLLAGGIVDRDRLSVSPYWRRGHTDEQWRSIKADWQREVETDVPLTT</sequence>
<dbReference type="InterPro" id="IPR013113">
    <property type="entry name" value="SIP_FAD-bd"/>
</dbReference>
<evidence type="ECO:0000259" key="1">
    <source>
        <dbReference type="PROSITE" id="PS51384"/>
    </source>
</evidence>
<dbReference type="Gene3D" id="3.40.50.80">
    <property type="entry name" value="Nucleotide-binding domain of ferredoxin-NADP reductase (FNR) module"/>
    <property type="match status" value="1"/>
</dbReference>
<organism evidence="2 3">
    <name type="scientific">Aeromicrobium marinum DSM 15272</name>
    <dbReference type="NCBI Taxonomy" id="585531"/>
    <lineage>
        <taxon>Bacteria</taxon>
        <taxon>Bacillati</taxon>
        <taxon>Actinomycetota</taxon>
        <taxon>Actinomycetes</taxon>
        <taxon>Propionibacteriales</taxon>
        <taxon>Nocardioidaceae</taxon>
        <taxon>Aeromicrobium</taxon>
    </lineage>
</organism>
<dbReference type="HOGENOM" id="CLU_040923_3_0_11"/>